<dbReference type="InterPro" id="IPR016162">
    <property type="entry name" value="Ald_DH_N"/>
</dbReference>
<dbReference type="OrthoDB" id="310895at2759"/>
<keyword evidence="1" id="KW-1133">Transmembrane helix</keyword>
<name>A0A9N8K1J7_9PEZI</name>
<feature type="domain" description="Aldehyde dehydrogenase" evidence="2">
    <location>
        <begin position="71"/>
        <end position="124"/>
    </location>
</feature>
<dbReference type="GO" id="GO:0016491">
    <property type="term" value="F:oxidoreductase activity"/>
    <property type="evidence" value="ECO:0007669"/>
    <property type="project" value="InterPro"/>
</dbReference>
<dbReference type="Gene3D" id="3.40.605.10">
    <property type="entry name" value="Aldehyde Dehydrogenase, Chain A, domain 1"/>
    <property type="match status" value="1"/>
</dbReference>
<dbReference type="SUPFAM" id="SSF53720">
    <property type="entry name" value="ALDH-like"/>
    <property type="match status" value="1"/>
</dbReference>
<sequence>MEEALDWVSENQSTVALTWVAVVFATAVLWFATKGESEAAVDFEVPLPKQCGPGWQGEVLQEPSLKISGSSAVQCYCPATGQLLGVINPSTPDGIDRAIARAQEAQRTWALTTFSQRRKVLRTLLK</sequence>
<organism evidence="3 4">
    <name type="scientific">Aureobasidium mustum</name>
    <dbReference type="NCBI Taxonomy" id="2773714"/>
    <lineage>
        <taxon>Eukaryota</taxon>
        <taxon>Fungi</taxon>
        <taxon>Dikarya</taxon>
        <taxon>Ascomycota</taxon>
        <taxon>Pezizomycotina</taxon>
        <taxon>Dothideomycetes</taxon>
        <taxon>Dothideomycetidae</taxon>
        <taxon>Dothideales</taxon>
        <taxon>Saccotheciaceae</taxon>
        <taxon>Aureobasidium</taxon>
    </lineage>
</organism>
<evidence type="ECO:0000313" key="4">
    <source>
        <dbReference type="Proteomes" id="UP000714618"/>
    </source>
</evidence>
<dbReference type="Pfam" id="PF00171">
    <property type="entry name" value="Aldedh"/>
    <property type="match status" value="1"/>
</dbReference>
<protein>
    <recommendedName>
        <fullName evidence="2">Aldehyde dehydrogenase domain-containing protein</fullName>
    </recommendedName>
</protein>
<accession>A0A9N8K1J7</accession>
<dbReference type="InterPro" id="IPR015590">
    <property type="entry name" value="Aldehyde_DH_dom"/>
</dbReference>
<dbReference type="Proteomes" id="UP000714618">
    <property type="component" value="Unassembled WGS sequence"/>
</dbReference>
<dbReference type="InterPro" id="IPR016161">
    <property type="entry name" value="Ald_DH/histidinol_DH"/>
</dbReference>
<feature type="transmembrane region" description="Helical" evidence="1">
    <location>
        <begin position="12"/>
        <end position="32"/>
    </location>
</feature>
<dbReference type="AlphaFoldDB" id="A0A9N8K1J7"/>
<reference evidence="3" key="1">
    <citation type="submission" date="2020-06" db="EMBL/GenBank/DDBJ databases">
        <authorList>
            <person name="Onetto C."/>
        </authorList>
    </citation>
    <scope>NUCLEOTIDE SEQUENCE</scope>
</reference>
<comment type="caution">
    <text evidence="3">The sequence shown here is derived from an EMBL/GenBank/DDBJ whole genome shotgun (WGS) entry which is preliminary data.</text>
</comment>
<dbReference type="EMBL" id="CAIJEO010000009">
    <property type="protein sequence ID" value="CAD0098854.1"/>
    <property type="molecule type" value="Genomic_DNA"/>
</dbReference>
<evidence type="ECO:0000256" key="1">
    <source>
        <dbReference type="SAM" id="Phobius"/>
    </source>
</evidence>
<gene>
    <name evidence="3" type="ORF">AWRI4233_LOCUS7678</name>
</gene>
<evidence type="ECO:0000313" key="3">
    <source>
        <dbReference type="EMBL" id="CAD0098854.1"/>
    </source>
</evidence>
<keyword evidence="4" id="KW-1185">Reference proteome</keyword>
<keyword evidence="1" id="KW-0472">Membrane</keyword>
<evidence type="ECO:0000259" key="2">
    <source>
        <dbReference type="Pfam" id="PF00171"/>
    </source>
</evidence>
<proteinExistence type="predicted"/>
<keyword evidence="1" id="KW-0812">Transmembrane</keyword>